<gene>
    <name evidence="2" type="ORF">SC09_Contig19orf01324</name>
</gene>
<keyword evidence="1" id="KW-1133">Transmembrane helix</keyword>
<dbReference type="Proteomes" id="UP000032247">
    <property type="component" value="Unassembled WGS sequence"/>
</dbReference>
<sequence length="37" mass="4348">MFNTAINPQTVKKPFLLRLKAFQFLLLIYLSCIDICM</sequence>
<proteinExistence type="predicted"/>
<evidence type="ECO:0000313" key="3">
    <source>
        <dbReference type="Proteomes" id="UP000032247"/>
    </source>
</evidence>
<evidence type="ECO:0000313" key="2">
    <source>
        <dbReference type="EMBL" id="KIU12766.1"/>
    </source>
</evidence>
<evidence type="ECO:0000256" key="1">
    <source>
        <dbReference type="SAM" id="Phobius"/>
    </source>
</evidence>
<organism evidence="2 3">
    <name type="scientific">Bacillus subtilis</name>
    <dbReference type="NCBI Taxonomy" id="1423"/>
    <lineage>
        <taxon>Bacteria</taxon>
        <taxon>Bacillati</taxon>
        <taxon>Bacillota</taxon>
        <taxon>Bacilli</taxon>
        <taxon>Bacillales</taxon>
        <taxon>Bacillaceae</taxon>
        <taxon>Bacillus</taxon>
    </lineage>
</organism>
<dbReference type="EMBL" id="JXBC01000002">
    <property type="protein sequence ID" value="KIU12766.1"/>
    <property type="molecule type" value="Genomic_DNA"/>
</dbReference>
<reference evidence="2 3" key="1">
    <citation type="submission" date="2014-12" db="EMBL/GenBank/DDBJ databases">
        <title>Comparative genome analysis of Bacillus coagulans HM-08, Clostridium butyricum HM-68, Bacillus subtilis HM-66 and Bacillus licheniformis BL-09.</title>
        <authorList>
            <person name="Zhang H."/>
        </authorList>
    </citation>
    <scope>NUCLEOTIDE SEQUENCE [LARGE SCALE GENOMIC DNA]</scope>
    <source>
        <strain evidence="2 3">HM-66</strain>
    </source>
</reference>
<comment type="caution">
    <text evidence="2">The sequence shown here is derived from an EMBL/GenBank/DDBJ whole genome shotgun (WGS) entry which is preliminary data.</text>
</comment>
<keyword evidence="1" id="KW-0812">Transmembrane</keyword>
<feature type="transmembrane region" description="Helical" evidence="1">
    <location>
        <begin position="15"/>
        <end position="36"/>
    </location>
</feature>
<keyword evidence="1" id="KW-0472">Membrane</keyword>
<dbReference type="PATRIC" id="fig|1423.173.peg.1647"/>
<name>A0A0D1LA79_BACIU</name>
<protein>
    <submittedName>
        <fullName evidence="2">Uncharacterized protein</fullName>
    </submittedName>
</protein>
<accession>A0A0D1LA79</accession>
<dbReference type="AlphaFoldDB" id="A0A0D1LA79"/>